<dbReference type="GO" id="GO:0008703">
    <property type="term" value="F:5-amino-6-(5-phosphoribosylamino)uracil reductase activity"/>
    <property type="evidence" value="ECO:0007669"/>
    <property type="project" value="InterPro"/>
</dbReference>
<evidence type="ECO:0000259" key="1">
    <source>
        <dbReference type="Pfam" id="PF01872"/>
    </source>
</evidence>
<dbReference type="GeneID" id="41598299"/>
<dbReference type="STRING" id="1459636.NTE_02606"/>
<dbReference type="InterPro" id="IPR002734">
    <property type="entry name" value="RibDG_C"/>
</dbReference>
<evidence type="ECO:0000313" key="2">
    <source>
        <dbReference type="EMBL" id="AIF84649.1"/>
    </source>
</evidence>
<dbReference type="KEGG" id="nev:NTE_02606"/>
<keyword evidence="3" id="KW-1185">Reference proteome</keyword>
<dbReference type="InterPro" id="IPR050765">
    <property type="entry name" value="Riboflavin_Biosynth_HTPR"/>
</dbReference>
<dbReference type="GO" id="GO:0009231">
    <property type="term" value="P:riboflavin biosynthetic process"/>
    <property type="evidence" value="ECO:0007669"/>
    <property type="project" value="InterPro"/>
</dbReference>
<dbReference type="EMBL" id="CP007174">
    <property type="protein sequence ID" value="AIF84649.1"/>
    <property type="molecule type" value="Genomic_DNA"/>
</dbReference>
<organism evidence="2 3">
    <name type="scientific">Candidatus Nitrososphaera evergladensis SR1</name>
    <dbReference type="NCBI Taxonomy" id="1459636"/>
    <lineage>
        <taxon>Archaea</taxon>
        <taxon>Nitrososphaerota</taxon>
        <taxon>Nitrososphaeria</taxon>
        <taxon>Nitrososphaerales</taxon>
        <taxon>Nitrososphaeraceae</taxon>
        <taxon>Nitrososphaera</taxon>
    </lineage>
</organism>
<dbReference type="Gene3D" id="3.40.430.10">
    <property type="entry name" value="Dihydrofolate Reductase, subunit A"/>
    <property type="match status" value="1"/>
</dbReference>
<dbReference type="SUPFAM" id="SSF53597">
    <property type="entry name" value="Dihydrofolate reductase-like"/>
    <property type="match status" value="1"/>
</dbReference>
<dbReference type="InterPro" id="IPR024072">
    <property type="entry name" value="DHFR-like_dom_sf"/>
</dbReference>
<dbReference type="Pfam" id="PF01872">
    <property type="entry name" value="RibD_C"/>
    <property type="match status" value="1"/>
</dbReference>
<evidence type="ECO:0000313" key="3">
    <source>
        <dbReference type="Proteomes" id="UP000028194"/>
    </source>
</evidence>
<feature type="domain" description="Bacterial bifunctional deaminase-reductase C-terminal" evidence="1">
    <location>
        <begin position="76"/>
        <end position="161"/>
    </location>
</feature>
<dbReference type="Proteomes" id="UP000028194">
    <property type="component" value="Chromosome"/>
</dbReference>
<protein>
    <submittedName>
        <fullName evidence="2">Dihydrofolate reductase</fullName>
    </submittedName>
</protein>
<gene>
    <name evidence="2" type="ORF">NTE_02606</name>
</gene>
<name>A0A075MZH1_9ARCH</name>
<dbReference type="eggNOG" id="arCOG01490">
    <property type="taxonomic scope" value="Archaea"/>
</dbReference>
<dbReference type="PANTHER" id="PTHR38011:SF11">
    <property type="entry name" value="2,5-DIAMINO-6-RIBOSYLAMINO-4(3H)-PYRIMIDINONE 5'-PHOSPHATE REDUCTASE"/>
    <property type="match status" value="1"/>
</dbReference>
<dbReference type="RefSeq" id="WP_148701182.1">
    <property type="nucleotide sequence ID" value="NZ_CP007174.1"/>
</dbReference>
<sequence length="170" mass="19426">MRKVKLFIASSLDCYIARNDGSVDWLFTDGDYGYAKFYDSIDTVIMGRKTYETALKFEEHPYKDKKCYVFTRNPSEKYRNVEFVSDVVGVTKSLVRSTEGRDIWLVGGAEINSVLLDAGLIHEIIVAVHPTILGRGIPMFNNVKQANMKLVDLIRYDNGLVQMHYQLMPC</sequence>
<dbReference type="PANTHER" id="PTHR38011">
    <property type="entry name" value="DIHYDROFOLATE REDUCTASE FAMILY PROTEIN (AFU_ORTHOLOGUE AFUA_8G06820)"/>
    <property type="match status" value="1"/>
</dbReference>
<reference evidence="2 3" key="1">
    <citation type="journal article" date="2014" name="PLoS ONE">
        <title>Genome Sequence of Candidatus Nitrososphaera evergladensis from Group I.1b Enriched from Everglades Soil Reveals Novel Genomic Features of the Ammonia-Oxidizing Archaea.</title>
        <authorList>
            <person name="Zhalnina K.V."/>
            <person name="Dias R."/>
            <person name="Leonard M.T."/>
            <person name="Dorr de Quadros P."/>
            <person name="Camargo F.A."/>
            <person name="Drew J.C."/>
            <person name="Farmerie W.G."/>
            <person name="Daroub S.H."/>
            <person name="Triplett E.W."/>
        </authorList>
    </citation>
    <scope>NUCLEOTIDE SEQUENCE [LARGE SCALE GENOMIC DNA]</scope>
    <source>
        <strain evidence="2 3">SR1</strain>
    </source>
</reference>
<dbReference type="AlphaFoldDB" id="A0A075MZH1"/>
<accession>A0A075MZH1</accession>
<dbReference type="HOGENOM" id="CLU_043966_4_2_2"/>
<proteinExistence type="predicted"/>
<dbReference type="OrthoDB" id="7348at2157"/>